<proteinExistence type="inferred from homology"/>
<comment type="subcellular location">
    <subcellularLocation>
        <location evidence="1">Periplasm</location>
    </subcellularLocation>
</comment>
<name>A0A7W4YZY2_9ACTN</name>
<gene>
    <name evidence="5" type="ORF">FHU40_001520</name>
</gene>
<dbReference type="Gene3D" id="3.40.190.10">
    <property type="entry name" value="Periplasmic binding protein-like II"/>
    <property type="match status" value="2"/>
</dbReference>
<dbReference type="GO" id="GO:0042597">
    <property type="term" value="C:periplasmic space"/>
    <property type="evidence" value="ECO:0007669"/>
    <property type="project" value="UniProtKB-SubCell"/>
</dbReference>
<dbReference type="SUPFAM" id="SSF53850">
    <property type="entry name" value="Periplasmic binding protein-like II"/>
    <property type="match status" value="1"/>
</dbReference>
<evidence type="ECO:0000256" key="3">
    <source>
        <dbReference type="ARBA" id="ARBA00022729"/>
    </source>
</evidence>
<evidence type="ECO:0000313" key="5">
    <source>
        <dbReference type="EMBL" id="MBB3041719.1"/>
    </source>
</evidence>
<keyword evidence="6" id="KW-1185">Reference proteome</keyword>
<evidence type="ECO:0000259" key="4">
    <source>
        <dbReference type="Pfam" id="PF09084"/>
    </source>
</evidence>
<organism evidence="5 6">
    <name type="scientific">Nocardioides soli</name>
    <dbReference type="NCBI Taxonomy" id="1036020"/>
    <lineage>
        <taxon>Bacteria</taxon>
        <taxon>Bacillati</taxon>
        <taxon>Actinomycetota</taxon>
        <taxon>Actinomycetes</taxon>
        <taxon>Propionibacteriales</taxon>
        <taxon>Nocardioidaceae</taxon>
        <taxon>Nocardioides</taxon>
    </lineage>
</organism>
<dbReference type="RefSeq" id="WP_183591596.1">
    <property type="nucleotide sequence ID" value="NZ_JACHWR010000001.1"/>
</dbReference>
<accession>A0A7W4YZY2</accession>
<dbReference type="PANTHER" id="PTHR30024:SF47">
    <property type="entry name" value="TAURINE-BINDING PERIPLASMIC PROTEIN"/>
    <property type="match status" value="1"/>
</dbReference>
<dbReference type="AlphaFoldDB" id="A0A7W4YZY2"/>
<protein>
    <submittedName>
        <fullName evidence="5">ABC-type nitrate/sulfonate/bicarbonate transport system substrate-binding protein</fullName>
    </submittedName>
</protein>
<comment type="similarity">
    <text evidence="2">Belongs to the bacterial solute-binding protein SsuA/TauA family.</text>
</comment>
<feature type="domain" description="SsuA/THI5-like" evidence="4">
    <location>
        <begin position="73"/>
        <end position="269"/>
    </location>
</feature>
<comment type="caution">
    <text evidence="5">The sequence shown here is derived from an EMBL/GenBank/DDBJ whole genome shotgun (WGS) entry which is preliminary data.</text>
</comment>
<dbReference type="InterPro" id="IPR015168">
    <property type="entry name" value="SsuA/THI5"/>
</dbReference>
<evidence type="ECO:0000256" key="1">
    <source>
        <dbReference type="ARBA" id="ARBA00004418"/>
    </source>
</evidence>
<dbReference type="EMBL" id="JACHWR010000001">
    <property type="protein sequence ID" value="MBB3041719.1"/>
    <property type="molecule type" value="Genomic_DNA"/>
</dbReference>
<sequence>MQLSVAVLAAAALLAACGGDSEGSVGFELKHEAAESPAATDLPEAEDGVGTIKIASLPIPHNAQFIALPEFAKKYGLDVEWQSFQRYSDTQLAVAKGDVAVAAAGYHTVALDTAPTGVSIVAGGNSGAQALVLRPDAEVDDWNDLAGLKIGVAPNSGPDIQFQLSAREAGFDPNSIERVNFTTLGPATLTGLRNEEIDGILCWEVICAQAVENGSAVYSSLDIGANDTQNANTLALANDDWLADYPNAATLLVRAYVDAVDYFNEYPDELVALMMQETGAPAEVVEESLNSITLEWQLYRDRALATARAYNELGVSKRDMSDVVEDSLDYTYLMNATGLSKTEVGQ</sequence>
<evidence type="ECO:0000256" key="2">
    <source>
        <dbReference type="ARBA" id="ARBA00010742"/>
    </source>
</evidence>
<keyword evidence="3" id="KW-0732">Signal</keyword>
<dbReference type="Pfam" id="PF09084">
    <property type="entry name" value="NMT1"/>
    <property type="match status" value="1"/>
</dbReference>
<reference evidence="5 6" key="1">
    <citation type="submission" date="2020-08" db="EMBL/GenBank/DDBJ databases">
        <title>Sequencing the genomes of 1000 actinobacteria strains.</title>
        <authorList>
            <person name="Klenk H.-P."/>
        </authorList>
    </citation>
    <scope>NUCLEOTIDE SEQUENCE [LARGE SCALE GENOMIC DNA]</scope>
    <source>
        <strain evidence="5 6">DSM 105498</strain>
    </source>
</reference>
<dbReference type="Proteomes" id="UP000589626">
    <property type="component" value="Unassembled WGS sequence"/>
</dbReference>
<dbReference type="PANTHER" id="PTHR30024">
    <property type="entry name" value="ALIPHATIC SULFONATES-BINDING PROTEIN-RELATED"/>
    <property type="match status" value="1"/>
</dbReference>
<evidence type="ECO:0000313" key="6">
    <source>
        <dbReference type="Proteomes" id="UP000589626"/>
    </source>
</evidence>